<evidence type="ECO:0000256" key="1">
    <source>
        <dbReference type="SAM" id="MobiDB-lite"/>
    </source>
</evidence>
<feature type="compositionally biased region" description="Basic residues" evidence="1">
    <location>
        <begin position="352"/>
        <end position="365"/>
    </location>
</feature>
<feature type="compositionally biased region" description="Basic residues" evidence="1">
    <location>
        <begin position="320"/>
        <end position="334"/>
    </location>
</feature>
<keyword evidence="3" id="KW-1185">Reference proteome</keyword>
<feature type="compositionally biased region" description="Polar residues" evidence="1">
    <location>
        <begin position="466"/>
        <end position="477"/>
    </location>
</feature>
<dbReference type="AlphaFoldDB" id="A0AAD1X0Q7"/>
<feature type="region of interest" description="Disordered" evidence="1">
    <location>
        <begin position="310"/>
        <end position="391"/>
    </location>
</feature>
<feature type="region of interest" description="Disordered" evidence="1">
    <location>
        <begin position="459"/>
        <end position="530"/>
    </location>
</feature>
<feature type="compositionally biased region" description="Polar residues" evidence="1">
    <location>
        <begin position="655"/>
        <end position="673"/>
    </location>
</feature>
<accession>A0AAD1X0Q7</accession>
<sequence>MQDKILTEAHEESTSSAKMSLDCLSSKAMFLKSLLKSKITLSQRLFRARRSLNKLALRSEKINFSFEEIEEFWEKLACCEKINILTLFSSELANYIHNTNTYFLCLDIVKSKDKKQNKNNLQEYEEAKKSEAEANLLRQNKGDECQVLNALEIFWNINSDNIDLLKQNWGCKCEKCQSSDGHRLEKSVVHSVDFHVYELKPNIQGDVLTIKPEFLNQILKFCKNVNENFFNEGEKDLSLFRNGPDLYTFLLSELKSVKPQTWKEFEIQLSKVVEYRVASMYFAQKKYELSQQFEKELEEEIEKEEQAKIDALQKQNAPKQNKKKRSKKNRKKKVQSQEEPKTAEAVDDAKTKPRKKKNKKSKKNKKQDTVASPRLENPQKDLHPVTVVENTKEDTSEVAQLKSTIIIQKYWKKYLHNKSVKQNSKIEGKGLKPKTSEFPFDFDENDFVIPDFKEISTCKRRESASLGRNSDSDTTVASGGVPDKLNQDSSESNLSETYNEQSRYASSKFKTSYEEEKYNPDRDVDHSIRGRTKQKVYVKFSGIDKTRKVSYDSDSSEESEDDDPVRQMLKSNILRLYEDNNKQLYDNAAQYKEMKENRRLRDQYYNLNWNYNNQNQYQNPAMNPDEFFHKMFSQMADMAQQQNALNYVQQVDPTSYNNYNQQYDEGYNPNNNAEYGDEYPPESHFG</sequence>
<evidence type="ECO:0000313" key="2">
    <source>
        <dbReference type="EMBL" id="CAI2358813.1"/>
    </source>
</evidence>
<evidence type="ECO:0000313" key="3">
    <source>
        <dbReference type="Proteomes" id="UP001295684"/>
    </source>
</evidence>
<dbReference type="EMBL" id="CAMPGE010000091">
    <property type="protein sequence ID" value="CAI2358813.1"/>
    <property type="molecule type" value="Genomic_DNA"/>
</dbReference>
<comment type="caution">
    <text evidence="2">The sequence shown here is derived from an EMBL/GenBank/DDBJ whole genome shotgun (WGS) entry which is preliminary data.</text>
</comment>
<gene>
    <name evidence="2" type="ORF">ECRASSUSDP1_LOCUS96</name>
</gene>
<reference evidence="2" key="1">
    <citation type="submission" date="2023-07" db="EMBL/GenBank/DDBJ databases">
        <authorList>
            <consortium name="AG Swart"/>
            <person name="Singh M."/>
            <person name="Singh A."/>
            <person name="Seah K."/>
            <person name="Emmerich C."/>
        </authorList>
    </citation>
    <scope>NUCLEOTIDE SEQUENCE</scope>
    <source>
        <strain evidence="2">DP1</strain>
    </source>
</reference>
<feature type="compositionally biased region" description="Basic and acidic residues" evidence="1">
    <location>
        <begin position="511"/>
        <end position="528"/>
    </location>
</feature>
<feature type="compositionally biased region" description="Basic and acidic residues" evidence="1">
    <location>
        <begin position="335"/>
        <end position="351"/>
    </location>
</feature>
<feature type="region of interest" description="Disordered" evidence="1">
    <location>
        <begin position="655"/>
        <end position="686"/>
    </location>
</feature>
<dbReference type="Proteomes" id="UP001295684">
    <property type="component" value="Unassembled WGS sequence"/>
</dbReference>
<organism evidence="2 3">
    <name type="scientific">Euplotes crassus</name>
    <dbReference type="NCBI Taxonomy" id="5936"/>
    <lineage>
        <taxon>Eukaryota</taxon>
        <taxon>Sar</taxon>
        <taxon>Alveolata</taxon>
        <taxon>Ciliophora</taxon>
        <taxon>Intramacronucleata</taxon>
        <taxon>Spirotrichea</taxon>
        <taxon>Hypotrichia</taxon>
        <taxon>Euplotida</taxon>
        <taxon>Euplotidae</taxon>
        <taxon>Moneuplotes</taxon>
    </lineage>
</organism>
<protein>
    <submittedName>
        <fullName evidence="2">Uncharacterized protein</fullName>
    </submittedName>
</protein>
<name>A0AAD1X0Q7_EUPCR</name>
<feature type="compositionally biased region" description="Polar residues" evidence="1">
    <location>
        <begin position="487"/>
        <end position="510"/>
    </location>
</feature>
<proteinExistence type="predicted"/>